<feature type="region of interest" description="Disordered" evidence="3">
    <location>
        <begin position="111"/>
        <end position="184"/>
    </location>
</feature>
<proteinExistence type="predicted"/>
<dbReference type="GO" id="GO:0005524">
    <property type="term" value="F:ATP binding"/>
    <property type="evidence" value="ECO:0007669"/>
    <property type="project" value="UniProtKB-KW"/>
</dbReference>
<dbReference type="InterPro" id="IPR003959">
    <property type="entry name" value="ATPase_AAA_core"/>
</dbReference>
<evidence type="ECO:0000256" key="2">
    <source>
        <dbReference type="ARBA" id="ARBA00022840"/>
    </source>
</evidence>
<dbReference type="CDD" id="cd19499">
    <property type="entry name" value="RecA-like_ClpB_Hsp104-like"/>
    <property type="match status" value="1"/>
</dbReference>
<dbReference type="InterPro" id="IPR050130">
    <property type="entry name" value="ClpA_ClpB"/>
</dbReference>
<dbReference type="Gene3D" id="3.40.50.300">
    <property type="entry name" value="P-loop containing nucleotide triphosphate hydrolases"/>
    <property type="match status" value="1"/>
</dbReference>
<reference evidence="5 6" key="1">
    <citation type="submission" date="2018-10" db="EMBL/GenBank/DDBJ databases">
        <title>Isolation, diversity and antifungal activity of actinobacteria from wheat.</title>
        <authorList>
            <person name="Han C."/>
        </authorList>
    </citation>
    <scope>NUCLEOTIDE SEQUENCE [LARGE SCALE GENOMIC DNA]</scope>
    <source>
        <strain evidence="5 6">NEAU-YY642</strain>
    </source>
</reference>
<feature type="compositionally biased region" description="Basic and acidic residues" evidence="3">
    <location>
        <begin position="147"/>
        <end position="157"/>
    </location>
</feature>
<dbReference type="GO" id="GO:0016887">
    <property type="term" value="F:ATP hydrolysis activity"/>
    <property type="evidence" value="ECO:0007669"/>
    <property type="project" value="InterPro"/>
</dbReference>
<name>A0A3M2L1J1_9ACTN</name>
<evidence type="ECO:0000313" key="5">
    <source>
        <dbReference type="EMBL" id="RMI31517.1"/>
    </source>
</evidence>
<dbReference type="EMBL" id="RFFJ01000220">
    <property type="protein sequence ID" value="RMI31517.1"/>
    <property type="molecule type" value="Genomic_DNA"/>
</dbReference>
<dbReference type="Pfam" id="PF07724">
    <property type="entry name" value="AAA_2"/>
    <property type="match status" value="1"/>
</dbReference>
<dbReference type="PANTHER" id="PTHR11638:SF18">
    <property type="entry name" value="HEAT SHOCK PROTEIN 104"/>
    <property type="match status" value="1"/>
</dbReference>
<keyword evidence="6" id="KW-1185">Reference proteome</keyword>
<gene>
    <name evidence="5" type="ORF">EBN88_25925</name>
</gene>
<dbReference type="RefSeq" id="WP_122399481.1">
    <property type="nucleotide sequence ID" value="NZ_RFFJ01000220.1"/>
</dbReference>
<protein>
    <submittedName>
        <fullName evidence="5">AAA family ATPase</fullName>
    </submittedName>
</protein>
<comment type="caution">
    <text evidence="5">The sequence shown here is derived from an EMBL/GenBank/DDBJ whole genome shotgun (WGS) entry which is preliminary data.</text>
</comment>
<feature type="region of interest" description="Disordered" evidence="3">
    <location>
        <begin position="686"/>
        <end position="732"/>
    </location>
</feature>
<dbReference type="GO" id="GO:0005737">
    <property type="term" value="C:cytoplasm"/>
    <property type="evidence" value="ECO:0007669"/>
    <property type="project" value="TreeGrafter"/>
</dbReference>
<dbReference type="InterPro" id="IPR001270">
    <property type="entry name" value="ClpA/B"/>
</dbReference>
<dbReference type="GO" id="GO:0034605">
    <property type="term" value="P:cellular response to heat"/>
    <property type="evidence" value="ECO:0007669"/>
    <property type="project" value="TreeGrafter"/>
</dbReference>
<dbReference type="InterPro" id="IPR003593">
    <property type="entry name" value="AAA+_ATPase"/>
</dbReference>
<evidence type="ECO:0000256" key="1">
    <source>
        <dbReference type="ARBA" id="ARBA00022741"/>
    </source>
</evidence>
<accession>A0A3M2L1J1</accession>
<evidence type="ECO:0000256" key="3">
    <source>
        <dbReference type="SAM" id="MobiDB-lite"/>
    </source>
</evidence>
<dbReference type="InterPro" id="IPR027417">
    <property type="entry name" value="P-loop_NTPase"/>
</dbReference>
<dbReference type="PANTHER" id="PTHR11638">
    <property type="entry name" value="ATP-DEPENDENT CLP PROTEASE"/>
    <property type="match status" value="1"/>
</dbReference>
<feature type="compositionally biased region" description="Pro residues" evidence="3">
    <location>
        <begin position="120"/>
        <end position="138"/>
    </location>
</feature>
<dbReference type="Proteomes" id="UP000278673">
    <property type="component" value="Unassembled WGS sequence"/>
</dbReference>
<dbReference type="SMART" id="SM00382">
    <property type="entry name" value="AAA"/>
    <property type="match status" value="1"/>
</dbReference>
<dbReference type="PRINTS" id="PR00300">
    <property type="entry name" value="CLPPROTEASEA"/>
</dbReference>
<evidence type="ECO:0000313" key="6">
    <source>
        <dbReference type="Proteomes" id="UP000278673"/>
    </source>
</evidence>
<keyword evidence="1" id="KW-0547">Nucleotide-binding</keyword>
<dbReference type="SUPFAM" id="SSF52540">
    <property type="entry name" value="P-loop containing nucleoside triphosphate hydrolases"/>
    <property type="match status" value="1"/>
</dbReference>
<feature type="region of interest" description="Disordered" evidence="3">
    <location>
        <begin position="1"/>
        <end position="22"/>
    </location>
</feature>
<sequence>MSGPPTGDHRPPGGQPAAEPQDREGAALANPLVPLWTFSLGWEMERGRQVILGGQVRDRWWWNGAPASFQELLVTVLVRRGAEVVGWWDPVDGLRFPVPGHRERFEQLMRGLPPSRDQPVQPPPRNDQPARPGGPQPAPGQAASEAAPERNDERNDERDDERDDGPRQAARTRRGAAREEARAGLFTPRAARRLTAFDDAVAAARRVAASPRAPVAFVFQDVDHALPVAQPESTAGYLLLRAAMTDAVVPDAATGTARNAVLTVVGDPSRLPEWLWRDDPRVVTLHLGPPDQRERRLWFSLLRDQFRGADEATHEDFERLVGATDGLSAWELDALAKTSRLRRVTVDRHAELMRKHRLNVTVDPWAQLDRGRIAAAAEELAADVIGQDRAVDAVVGALQAAYVGVDFGDSGAARPRGTFFFVGPTGVGKTELAKSLARLIFGDPGAYARFDMSEYQQEHAAERLAGAPPGYVGFERGGELTGRVRERPFSVLLFDEIEKAHPAVLDKFLQILEDGRLTDGHGRTAHFAQTLIVFTSNVGADALPELLAETGEDTEYAALEAHFASAVEERFRAIGRPEIFGRLKPGIVVFDMLRRAHIVRIADRLLARLADTTLERRQIHLEFDRPSLHAWITERMVEPERRAYGGRQIRNELEAVRLAVVRYLMERQPPAGVRLLVSIVAPSTEEGEHRVRVSEPGGDTVSLEKARPGPPSPEGTRSRPAGGRAPYPREQR</sequence>
<dbReference type="AlphaFoldDB" id="A0A3M2L1J1"/>
<feature type="domain" description="AAA+ ATPase" evidence="4">
    <location>
        <begin position="415"/>
        <end position="620"/>
    </location>
</feature>
<keyword evidence="2" id="KW-0067">ATP-binding</keyword>
<organism evidence="5 6">
    <name type="scientific">Streptomyces triticirhizae</name>
    <dbReference type="NCBI Taxonomy" id="2483353"/>
    <lineage>
        <taxon>Bacteria</taxon>
        <taxon>Bacillati</taxon>
        <taxon>Actinomycetota</taxon>
        <taxon>Actinomycetes</taxon>
        <taxon>Kitasatosporales</taxon>
        <taxon>Streptomycetaceae</taxon>
        <taxon>Streptomyces</taxon>
    </lineage>
</organism>
<evidence type="ECO:0000259" key="4">
    <source>
        <dbReference type="SMART" id="SM00382"/>
    </source>
</evidence>